<organism evidence="1 2">
    <name type="scientific">Alistipes putredinis</name>
    <dbReference type="NCBI Taxonomy" id="28117"/>
    <lineage>
        <taxon>Bacteria</taxon>
        <taxon>Pseudomonadati</taxon>
        <taxon>Bacteroidota</taxon>
        <taxon>Bacteroidia</taxon>
        <taxon>Bacteroidales</taxon>
        <taxon>Rikenellaceae</taxon>
        <taxon>Alistipes</taxon>
    </lineage>
</organism>
<evidence type="ECO:0000313" key="1">
    <source>
        <dbReference type="EMBL" id="OKY93102.1"/>
    </source>
</evidence>
<dbReference type="EMBL" id="MNQH01000045">
    <property type="protein sequence ID" value="OKY93102.1"/>
    <property type="molecule type" value="Genomic_DNA"/>
</dbReference>
<dbReference type="AlphaFoldDB" id="A0A1Q6F2Z9"/>
<accession>A0A1Q6F2Z9</accession>
<sequence>MKKQKKFTLTAAQGAGTISAPESEISNIATVTIDKLNDKDEVVETEEFKLEVVDEDTKDWQHTFWNVMWLASRTKPTPTTTWSNEEKAEAIMAYAEDLYADPTLCLRHLVWTADRLRKVEGFDAYCSRLGLNPDCVAQHIVFDGYYNVQAVIKLGVEEVYGAYIAMFSLPIVTFDRE</sequence>
<evidence type="ECO:0000313" key="2">
    <source>
        <dbReference type="Proteomes" id="UP000187417"/>
    </source>
</evidence>
<gene>
    <name evidence="1" type="ORF">BHV66_10160</name>
</gene>
<dbReference type="RefSeq" id="WP_204848053.1">
    <property type="nucleotide sequence ID" value="NZ_MNQH01000045.1"/>
</dbReference>
<proteinExistence type="predicted"/>
<name>A0A1Q6F2Z9_9BACT</name>
<comment type="caution">
    <text evidence="1">The sequence shown here is derived from an EMBL/GenBank/DDBJ whole genome shotgun (WGS) entry which is preliminary data.</text>
</comment>
<protein>
    <submittedName>
        <fullName evidence="1">Uncharacterized protein</fullName>
    </submittedName>
</protein>
<dbReference type="Proteomes" id="UP000187417">
    <property type="component" value="Unassembled WGS sequence"/>
</dbReference>
<reference evidence="1 2" key="1">
    <citation type="journal article" date="2016" name="Nat. Biotechnol.">
        <title>Measurement of bacterial replication rates in microbial communities.</title>
        <authorList>
            <person name="Brown C.T."/>
            <person name="Olm M.R."/>
            <person name="Thomas B.C."/>
            <person name="Banfield J.F."/>
        </authorList>
    </citation>
    <scope>NUCLEOTIDE SEQUENCE [LARGE SCALE GENOMIC DNA]</scope>
    <source>
        <strain evidence="1">CAG:67_53_122</strain>
    </source>
</reference>